<dbReference type="EMBL" id="BDIP01009184">
    <property type="protein sequence ID" value="GIQ92200.1"/>
    <property type="molecule type" value="Genomic_DNA"/>
</dbReference>
<reference evidence="1 2" key="1">
    <citation type="journal article" date="2018" name="PLoS ONE">
        <title>The draft genome of Kipferlia bialata reveals reductive genome evolution in fornicate parasites.</title>
        <authorList>
            <person name="Tanifuji G."/>
            <person name="Takabayashi S."/>
            <person name="Kume K."/>
            <person name="Takagi M."/>
            <person name="Nakayama T."/>
            <person name="Kamikawa R."/>
            <person name="Inagaki Y."/>
            <person name="Hashimoto T."/>
        </authorList>
    </citation>
    <scope>NUCLEOTIDE SEQUENCE [LARGE SCALE GENOMIC DNA]</scope>
    <source>
        <strain evidence="1">NY0173</strain>
    </source>
</reference>
<keyword evidence="2" id="KW-1185">Reference proteome</keyword>
<accession>A0A9K3DDC9</accession>
<dbReference type="AlphaFoldDB" id="A0A9K3DDC9"/>
<evidence type="ECO:0000313" key="2">
    <source>
        <dbReference type="Proteomes" id="UP000265618"/>
    </source>
</evidence>
<protein>
    <submittedName>
        <fullName evidence="1">Uncharacterized protein</fullName>
    </submittedName>
</protein>
<sequence>VTQTVASNDTRLAALEGVIDLKATATGLNEHVESTSERVQVLGTRIVEAEQSVRQHVESVALSLRGGLDSLKEQTAVQGDSLASLCDQNAALSDRQGRVEARCLTLEQDVRGLSTCPAAIEGVRDLMGEVKAEVNGRVTNMRRQLQSTQETVSANQDLLSHVLPIVESVANGNVLSMSEV</sequence>
<gene>
    <name evidence="1" type="ORF">KIPB_015842</name>
</gene>
<proteinExistence type="predicted"/>
<comment type="caution">
    <text evidence="1">The sequence shown here is derived from an EMBL/GenBank/DDBJ whole genome shotgun (WGS) entry which is preliminary data.</text>
</comment>
<evidence type="ECO:0000313" key="1">
    <source>
        <dbReference type="EMBL" id="GIQ92200.1"/>
    </source>
</evidence>
<name>A0A9K3DDC9_9EUKA</name>
<feature type="non-terminal residue" evidence="1">
    <location>
        <position position="1"/>
    </location>
</feature>
<dbReference type="Proteomes" id="UP000265618">
    <property type="component" value="Unassembled WGS sequence"/>
</dbReference>
<organism evidence="1 2">
    <name type="scientific">Kipferlia bialata</name>
    <dbReference type="NCBI Taxonomy" id="797122"/>
    <lineage>
        <taxon>Eukaryota</taxon>
        <taxon>Metamonada</taxon>
        <taxon>Carpediemonas-like organisms</taxon>
        <taxon>Kipferlia</taxon>
    </lineage>
</organism>